<evidence type="ECO:0000256" key="1">
    <source>
        <dbReference type="ARBA" id="ARBA00000085"/>
    </source>
</evidence>
<sequence>MERELAARGSAIDHLKLAATFAHLGIWELDTATGEAWRNSKHDQLFGYEEKLDSWTYDDFLGHVVDEDRERVDQLYGAALDNGDEWAFECRIRRADGLTRWISAHGRPLEGSEGRPERLIGHVIDITDTKRNEEHLRLVTAELNHRLQNIIASISGLIALAAREGGDRIENAKVLQERLKAIGRSHNLAYNTRNERVSVRDVYTSERASMPELADRVVIDIDERLAIKPQVAERLTLVVHELGTNAVKYGALSNETGRIVITSRVLENGDVELMWAETGGPEASAPERKGFGTRLIQTSLSADAHVEMNYPSKGATCRIVLPSKLVSATLG</sequence>
<dbReference type="SMART" id="SM00911">
    <property type="entry name" value="HWE_HK"/>
    <property type="match status" value="1"/>
</dbReference>
<dbReference type="Pfam" id="PF08447">
    <property type="entry name" value="PAS_3"/>
    <property type="match status" value="1"/>
</dbReference>
<dbReference type="CDD" id="cd00130">
    <property type="entry name" value="PAS"/>
    <property type="match status" value="1"/>
</dbReference>
<dbReference type="InterPro" id="IPR035965">
    <property type="entry name" value="PAS-like_dom_sf"/>
</dbReference>
<name>A0ABX8ZN02_9SPHN</name>
<keyword evidence="10" id="KW-0547">Nucleotide-binding</keyword>
<evidence type="ECO:0000256" key="13">
    <source>
        <dbReference type="ARBA" id="ARBA00022991"/>
    </source>
</evidence>
<dbReference type="InterPro" id="IPR011102">
    <property type="entry name" value="Sig_transdc_His_kinase_HWE"/>
</dbReference>
<keyword evidence="7" id="KW-0288">FMN</keyword>
<keyword evidence="4" id="KW-0597">Phosphoprotein</keyword>
<keyword evidence="14" id="KW-0843">Virulence</keyword>
<evidence type="ECO:0000259" key="16">
    <source>
        <dbReference type="PROSITE" id="PS50113"/>
    </source>
</evidence>
<keyword evidence="8" id="KW-0808">Transferase</keyword>
<evidence type="ECO:0000313" key="18">
    <source>
        <dbReference type="Proteomes" id="UP000824281"/>
    </source>
</evidence>
<keyword evidence="13" id="KW-0157">Chromophore</keyword>
<dbReference type="PROSITE" id="PS50113">
    <property type="entry name" value="PAC"/>
    <property type="match status" value="1"/>
</dbReference>
<dbReference type="Gene3D" id="2.10.70.100">
    <property type="match status" value="1"/>
</dbReference>
<feature type="domain" description="PAC" evidence="16">
    <location>
        <begin position="86"/>
        <end position="138"/>
    </location>
</feature>
<evidence type="ECO:0000256" key="9">
    <source>
        <dbReference type="ARBA" id="ARBA00022737"/>
    </source>
</evidence>
<proteinExistence type="predicted"/>
<keyword evidence="3" id="KW-0600">Photoreceptor protein</keyword>
<evidence type="ECO:0000313" key="17">
    <source>
        <dbReference type="EMBL" id="QZD89053.1"/>
    </source>
</evidence>
<dbReference type="Gene3D" id="3.30.565.10">
    <property type="entry name" value="Histidine kinase-like ATPase, C-terminal domain"/>
    <property type="match status" value="1"/>
</dbReference>
<organism evidence="17 18">
    <name type="scientific">Qipengyuania aurantiaca</name>
    <dbReference type="NCBI Taxonomy" id="2867233"/>
    <lineage>
        <taxon>Bacteria</taxon>
        <taxon>Pseudomonadati</taxon>
        <taxon>Pseudomonadota</taxon>
        <taxon>Alphaproteobacteria</taxon>
        <taxon>Sphingomonadales</taxon>
        <taxon>Erythrobacteraceae</taxon>
        <taxon>Qipengyuania</taxon>
    </lineage>
</organism>
<dbReference type="Gene3D" id="3.30.450.20">
    <property type="entry name" value="PAS domain"/>
    <property type="match status" value="1"/>
</dbReference>
<evidence type="ECO:0000256" key="6">
    <source>
        <dbReference type="ARBA" id="ARBA00022630"/>
    </source>
</evidence>
<protein>
    <recommendedName>
        <fullName evidence="2">histidine kinase</fullName>
        <ecNumber evidence="2">2.7.13.3</ecNumber>
    </recommendedName>
</protein>
<keyword evidence="15" id="KW-0675">Receptor</keyword>
<dbReference type="SMART" id="SM00086">
    <property type="entry name" value="PAC"/>
    <property type="match status" value="1"/>
</dbReference>
<keyword evidence="11" id="KW-0418">Kinase</keyword>
<dbReference type="EC" id="2.7.13.3" evidence="2"/>
<evidence type="ECO:0000256" key="10">
    <source>
        <dbReference type="ARBA" id="ARBA00022741"/>
    </source>
</evidence>
<dbReference type="InterPro" id="IPR001610">
    <property type="entry name" value="PAC"/>
</dbReference>
<gene>
    <name evidence="17" type="ORF">K3148_09405</name>
</gene>
<evidence type="ECO:0000256" key="2">
    <source>
        <dbReference type="ARBA" id="ARBA00012438"/>
    </source>
</evidence>
<keyword evidence="5" id="KW-0716">Sensory transduction</keyword>
<dbReference type="InterPro" id="IPR000014">
    <property type="entry name" value="PAS"/>
</dbReference>
<keyword evidence="18" id="KW-1185">Reference proteome</keyword>
<evidence type="ECO:0000256" key="3">
    <source>
        <dbReference type="ARBA" id="ARBA00022543"/>
    </source>
</evidence>
<dbReference type="InterPro" id="IPR013655">
    <property type="entry name" value="PAS_fold_3"/>
</dbReference>
<keyword evidence="9" id="KW-0677">Repeat</keyword>
<dbReference type="EMBL" id="CP081295">
    <property type="protein sequence ID" value="QZD89053.1"/>
    <property type="molecule type" value="Genomic_DNA"/>
</dbReference>
<dbReference type="Pfam" id="PF07536">
    <property type="entry name" value="HWE_HK"/>
    <property type="match status" value="1"/>
</dbReference>
<dbReference type="NCBIfam" id="TIGR00229">
    <property type="entry name" value="sensory_box"/>
    <property type="match status" value="1"/>
</dbReference>
<dbReference type="PANTHER" id="PTHR41523:SF8">
    <property type="entry name" value="ETHYLENE RESPONSE SENSOR PROTEIN"/>
    <property type="match status" value="1"/>
</dbReference>
<keyword evidence="12" id="KW-0067">ATP-binding</keyword>
<evidence type="ECO:0000256" key="8">
    <source>
        <dbReference type="ARBA" id="ARBA00022679"/>
    </source>
</evidence>
<dbReference type="SUPFAM" id="SSF55874">
    <property type="entry name" value="ATPase domain of HSP90 chaperone/DNA topoisomerase II/histidine kinase"/>
    <property type="match status" value="1"/>
</dbReference>
<evidence type="ECO:0000256" key="15">
    <source>
        <dbReference type="ARBA" id="ARBA00023170"/>
    </source>
</evidence>
<comment type="catalytic activity">
    <reaction evidence="1">
        <text>ATP + protein L-histidine = ADP + protein N-phospho-L-histidine.</text>
        <dbReference type="EC" id="2.7.13.3"/>
    </reaction>
</comment>
<accession>A0ABX8ZN02</accession>
<dbReference type="InterPro" id="IPR000700">
    <property type="entry name" value="PAS-assoc_C"/>
</dbReference>
<evidence type="ECO:0000256" key="12">
    <source>
        <dbReference type="ARBA" id="ARBA00022840"/>
    </source>
</evidence>
<dbReference type="InterPro" id="IPR036890">
    <property type="entry name" value="HATPase_C_sf"/>
</dbReference>
<evidence type="ECO:0000256" key="4">
    <source>
        <dbReference type="ARBA" id="ARBA00022553"/>
    </source>
</evidence>
<dbReference type="SUPFAM" id="SSF55785">
    <property type="entry name" value="PYP-like sensor domain (PAS domain)"/>
    <property type="match status" value="1"/>
</dbReference>
<evidence type="ECO:0000256" key="7">
    <source>
        <dbReference type="ARBA" id="ARBA00022643"/>
    </source>
</evidence>
<dbReference type="PANTHER" id="PTHR41523">
    <property type="entry name" value="TWO-COMPONENT SYSTEM SENSOR PROTEIN"/>
    <property type="match status" value="1"/>
</dbReference>
<evidence type="ECO:0000256" key="5">
    <source>
        <dbReference type="ARBA" id="ARBA00022606"/>
    </source>
</evidence>
<keyword evidence="6" id="KW-0285">Flavoprotein</keyword>
<evidence type="ECO:0000256" key="11">
    <source>
        <dbReference type="ARBA" id="ARBA00022777"/>
    </source>
</evidence>
<dbReference type="RefSeq" id="WP_221424561.1">
    <property type="nucleotide sequence ID" value="NZ_CP081295.1"/>
</dbReference>
<evidence type="ECO:0000256" key="14">
    <source>
        <dbReference type="ARBA" id="ARBA00023026"/>
    </source>
</evidence>
<reference evidence="17 18" key="1">
    <citation type="submission" date="2021-08" db="EMBL/GenBank/DDBJ databases">
        <title>Comparative Genomics Analysis of the Genus Qipengyuania Reveals Extensive Genetic Diversity and Metabolic Versatility, Including the Description of Fifteen Novel Species.</title>
        <authorList>
            <person name="Liu Y."/>
        </authorList>
    </citation>
    <scope>NUCLEOTIDE SEQUENCE [LARGE SCALE GENOMIC DNA]</scope>
    <source>
        <strain evidence="17 18">1NDH13</strain>
    </source>
</reference>
<dbReference type="Proteomes" id="UP000824281">
    <property type="component" value="Chromosome"/>
</dbReference>